<proteinExistence type="predicted"/>
<protein>
    <submittedName>
        <fullName evidence="4">Acyl carrier protein</fullName>
    </submittedName>
</protein>
<evidence type="ECO:0000313" key="5">
    <source>
        <dbReference type="Proteomes" id="UP001601521"/>
    </source>
</evidence>
<dbReference type="PROSITE" id="PS50075">
    <property type="entry name" value="CARRIER"/>
    <property type="match status" value="1"/>
</dbReference>
<dbReference type="Proteomes" id="UP001601521">
    <property type="component" value="Unassembled WGS sequence"/>
</dbReference>
<dbReference type="RefSeq" id="WP_387253103.1">
    <property type="nucleotide sequence ID" value="NZ_JBIALX010000009.1"/>
</dbReference>
<sequence length="98" mass="10342">MAARPSCDGAGYGEEMAVGQRERIGTSTDAAVAAVAHMLGAEPETVSTTLPFTDLGLSSAQLARLAGVLEDALGVEISLTELYDNPDIERLVDHLERR</sequence>
<evidence type="ECO:0000259" key="3">
    <source>
        <dbReference type="PROSITE" id="PS50075"/>
    </source>
</evidence>
<dbReference type="Gene3D" id="1.10.1200.10">
    <property type="entry name" value="ACP-like"/>
    <property type="match status" value="1"/>
</dbReference>
<comment type="caution">
    <text evidence="4">The sequence shown here is derived from an EMBL/GenBank/DDBJ whole genome shotgun (WGS) entry which is preliminary data.</text>
</comment>
<dbReference type="InterPro" id="IPR036736">
    <property type="entry name" value="ACP-like_sf"/>
</dbReference>
<name>A0ABW6NM18_9NOCA</name>
<keyword evidence="5" id="KW-1185">Reference proteome</keyword>
<keyword evidence="1" id="KW-0596">Phosphopantetheine</keyword>
<feature type="domain" description="Carrier" evidence="3">
    <location>
        <begin position="22"/>
        <end position="98"/>
    </location>
</feature>
<gene>
    <name evidence="4" type="ORF">ACFYTH_22805</name>
</gene>
<dbReference type="EMBL" id="JBIALX010000009">
    <property type="protein sequence ID" value="MFF0456205.1"/>
    <property type="molecule type" value="Genomic_DNA"/>
</dbReference>
<evidence type="ECO:0000256" key="1">
    <source>
        <dbReference type="ARBA" id="ARBA00022450"/>
    </source>
</evidence>
<dbReference type="Pfam" id="PF00550">
    <property type="entry name" value="PP-binding"/>
    <property type="match status" value="1"/>
</dbReference>
<reference evidence="4 5" key="1">
    <citation type="submission" date="2024-10" db="EMBL/GenBank/DDBJ databases">
        <title>The Natural Products Discovery Center: Release of the First 8490 Sequenced Strains for Exploring Actinobacteria Biosynthetic Diversity.</title>
        <authorList>
            <person name="Kalkreuter E."/>
            <person name="Kautsar S.A."/>
            <person name="Yang D."/>
            <person name="Bader C.D."/>
            <person name="Teijaro C.N."/>
            <person name="Fluegel L."/>
            <person name="Davis C.M."/>
            <person name="Simpson J.R."/>
            <person name="Lauterbach L."/>
            <person name="Steele A.D."/>
            <person name="Gui C."/>
            <person name="Meng S."/>
            <person name="Li G."/>
            <person name="Viehrig K."/>
            <person name="Ye F."/>
            <person name="Su P."/>
            <person name="Kiefer A.F."/>
            <person name="Nichols A."/>
            <person name="Cepeda A.J."/>
            <person name="Yan W."/>
            <person name="Fan B."/>
            <person name="Jiang Y."/>
            <person name="Adhikari A."/>
            <person name="Zheng C.-J."/>
            <person name="Schuster L."/>
            <person name="Cowan T.M."/>
            <person name="Smanski M.J."/>
            <person name="Chevrette M.G."/>
            <person name="De Carvalho L.P.S."/>
            <person name="Shen B."/>
        </authorList>
    </citation>
    <scope>NUCLEOTIDE SEQUENCE [LARGE SCALE GENOMIC DNA]</scope>
    <source>
        <strain evidence="4 5">NPDC004550</strain>
    </source>
</reference>
<evidence type="ECO:0000256" key="2">
    <source>
        <dbReference type="ARBA" id="ARBA00022553"/>
    </source>
</evidence>
<organism evidence="4 5">
    <name type="scientific">Nocardia africana</name>
    <dbReference type="NCBI Taxonomy" id="134964"/>
    <lineage>
        <taxon>Bacteria</taxon>
        <taxon>Bacillati</taxon>
        <taxon>Actinomycetota</taxon>
        <taxon>Actinomycetes</taxon>
        <taxon>Mycobacteriales</taxon>
        <taxon>Nocardiaceae</taxon>
        <taxon>Nocardia</taxon>
    </lineage>
</organism>
<dbReference type="InterPro" id="IPR020806">
    <property type="entry name" value="PKS_PP-bd"/>
</dbReference>
<accession>A0ABW6NM18</accession>
<evidence type="ECO:0000313" key="4">
    <source>
        <dbReference type="EMBL" id="MFF0456205.1"/>
    </source>
</evidence>
<dbReference type="SUPFAM" id="SSF47336">
    <property type="entry name" value="ACP-like"/>
    <property type="match status" value="1"/>
</dbReference>
<dbReference type="SMART" id="SM00823">
    <property type="entry name" value="PKS_PP"/>
    <property type="match status" value="1"/>
</dbReference>
<dbReference type="InterPro" id="IPR009081">
    <property type="entry name" value="PP-bd_ACP"/>
</dbReference>
<keyword evidence="2" id="KW-0597">Phosphoprotein</keyword>